<proteinExistence type="predicted"/>
<feature type="transmembrane region" description="Helical" evidence="1">
    <location>
        <begin position="36"/>
        <end position="55"/>
    </location>
</feature>
<keyword evidence="1" id="KW-1133">Transmembrane helix</keyword>
<keyword evidence="1" id="KW-0812">Transmembrane</keyword>
<keyword evidence="3" id="KW-1185">Reference proteome</keyword>
<name>A0AAW0FQJ5_9APHY</name>
<dbReference type="AlphaFoldDB" id="A0AAW0FQJ5"/>
<evidence type="ECO:0000313" key="3">
    <source>
        <dbReference type="Proteomes" id="UP001385951"/>
    </source>
</evidence>
<evidence type="ECO:0000313" key="2">
    <source>
        <dbReference type="EMBL" id="KAK7683141.1"/>
    </source>
</evidence>
<sequence>MMFDCIIFGLTLCKRLNYGRTVENGIFSLMLRDGTMYFSVIALFYALELADFLMWGDTVQMATLTNVMSTTLISRLMLNIRDPKNGGILFLSSVGASPSTVGDRV</sequence>
<comment type="caution">
    <text evidence="2">The sequence shown here is derived from an EMBL/GenBank/DDBJ whole genome shotgun (WGS) entry which is preliminary data.</text>
</comment>
<keyword evidence="1" id="KW-0472">Membrane</keyword>
<protein>
    <submittedName>
        <fullName evidence="2">Uncharacterized protein</fullName>
    </submittedName>
</protein>
<organism evidence="2 3">
    <name type="scientific">Cerrena zonata</name>
    <dbReference type="NCBI Taxonomy" id="2478898"/>
    <lineage>
        <taxon>Eukaryota</taxon>
        <taxon>Fungi</taxon>
        <taxon>Dikarya</taxon>
        <taxon>Basidiomycota</taxon>
        <taxon>Agaricomycotina</taxon>
        <taxon>Agaricomycetes</taxon>
        <taxon>Polyporales</taxon>
        <taxon>Cerrenaceae</taxon>
        <taxon>Cerrena</taxon>
    </lineage>
</organism>
<dbReference type="EMBL" id="JASBNA010000032">
    <property type="protein sequence ID" value="KAK7683141.1"/>
    <property type="molecule type" value="Genomic_DNA"/>
</dbReference>
<reference evidence="2 3" key="1">
    <citation type="submission" date="2022-09" db="EMBL/GenBank/DDBJ databases">
        <authorList>
            <person name="Palmer J.M."/>
        </authorList>
    </citation>
    <scope>NUCLEOTIDE SEQUENCE [LARGE SCALE GENOMIC DNA]</scope>
    <source>
        <strain evidence="2 3">DSM 7382</strain>
    </source>
</reference>
<evidence type="ECO:0000256" key="1">
    <source>
        <dbReference type="SAM" id="Phobius"/>
    </source>
</evidence>
<gene>
    <name evidence="2" type="ORF">QCA50_013814</name>
</gene>
<accession>A0AAW0FQJ5</accession>
<dbReference type="Proteomes" id="UP001385951">
    <property type="component" value="Unassembled WGS sequence"/>
</dbReference>